<evidence type="ECO:0000313" key="1">
    <source>
        <dbReference type="EMBL" id="VVC41900.1"/>
    </source>
</evidence>
<dbReference type="OrthoDB" id="6582476at2759"/>
<name>A0A5E4NHT1_9HEMI</name>
<evidence type="ECO:0000313" key="2">
    <source>
        <dbReference type="Proteomes" id="UP000325440"/>
    </source>
</evidence>
<keyword evidence="2" id="KW-1185">Reference proteome</keyword>
<reference evidence="1 2" key="1">
    <citation type="submission" date="2019-08" db="EMBL/GenBank/DDBJ databases">
        <authorList>
            <person name="Alioto T."/>
            <person name="Alioto T."/>
            <person name="Gomez Garrido J."/>
        </authorList>
    </citation>
    <scope>NUCLEOTIDE SEQUENCE [LARGE SCALE GENOMIC DNA]</scope>
</reference>
<accession>A0A5E4NHT1</accession>
<gene>
    <name evidence="1" type="ORF">CINCED_3A002224</name>
</gene>
<evidence type="ECO:0008006" key="3">
    <source>
        <dbReference type="Google" id="ProtNLM"/>
    </source>
</evidence>
<dbReference type="Proteomes" id="UP000325440">
    <property type="component" value="Unassembled WGS sequence"/>
</dbReference>
<dbReference type="EMBL" id="CABPRJ010001931">
    <property type="protein sequence ID" value="VVC41900.1"/>
    <property type="molecule type" value="Genomic_DNA"/>
</dbReference>
<protein>
    <recommendedName>
        <fullName evidence="3">Zinc finger BED domain-containing protein 5</fullName>
    </recommendedName>
</protein>
<dbReference type="PANTHER" id="PTHR45913:SF5">
    <property type="entry name" value="GENERAL TRANSCRIPTION FACTOR II-I REPEAT DOMAIN-CONTAINING PROTEIN 2A-LIKE PROTEIN"/>
    <property type="match status" value="1"/>
</dbReference>
<proteinExistence type="predicted"/>
<sequence>MTYFTNIDGKYLRASYLASLRIVKDGKPHTVGETLILPAAKDMRRIDTIASNIEEILISQLKMCSNLSLQVDKSTDITNMAQLLVFIRYDFHNVLNEEIALEKMCWYLYRLSQSYVWKIDRPSIDSTESCAILC</sequence>
<organism evidence="1 2">
    <name type="scientific">Cinara cedri</name>
    <dbReference type="NCBI Taxonomy" id="506608"/>
    <lineage>
        <taxon>Eukaryota</taxon>
        <taxon>Metazoa</taxon>
        <taxon>Ecdysozoa</taxon>
        <taxon>Arthropoda</taxon>
        <taxon>Hexapoda</taxon>
        <taxon>Insecta</taxon>
        <taxon>Pterygota</taxon>
        <taxon>Neoptera</taxon>
        <taxon>Paraneoptera</taxon>
        <taxon>Hemiptera</taxon>
        <taxon>Sternorrhyncha</taxon>
        <taxon>Aphidomorpha</taxon>
        <taxon>Aphidoidea</taxon>
        <taxon>Aphididae</taxon>
        <taxon>Lachninae</taxon>
        <taxon>Cinara</taxon>
    </lineage>
</organism>
<dbReference type="AlphaFoldDB" id="A0A5E4NHT1"/>
<dbReference type="PANTHER" id="PTHR45913">
    <property type="entry name" value="EPM2A-INTERACTING PROTEIN 1"/>
    <property type="match status" value="1"/>
</dbReference>